<comment type="caution">
    <text evidence="2">The sequence shown here is derived from an EMBL/GenBank/DDBJ whole genome shotgun (WGS) entry which is preliminary data.</text>
</comment>
<keyword evidence="1" id="KW-1133">Transmembrane helix</keyword>
<keyword evidence="1" id="KW-0472">Membrane</keyword>
<feature type="transmembrane region" description="Helical" evidence="1">
    <location>
        <begin position="226"/>
        <end position="255"/>
    </location>
</feature>
<dbReference type="InterPro" id="IPR030802">
    <property type="entry name" value="Permease_MalE"/>
</dbReference>
<keyword evidence="3" id="KW-1185">Reference proteome</keyword>
<dbReference type="Proteomes" id="UP001367030">
    <property type="component" value="Unassembled WGS sequence"/>
</dbReference>
<dbReference type="Pfam" id="PF02405">
    <property type="entry name" value="MlaE"/>
    <property type="match status" value="1"/>
</dbReference>
<reference evidence="2 3" key="1">
    <citation type="submission" date="2024-03" db="EMBL/GenBank/DDBJ databases">
        <title>Novel species of the genus Variovorax.</title>
        <authorList>
            <person name="Liu Q."/>
            <person name="Xin Y.-H."/>
        </authorList>
    </citation>
    <scope>NUCLEOTIDE SEQUENCE [LARGE SCALE GENOMIC DNA]</scope>
    <source>
        <strain evidence="2 3">KACC 18901</strain>
    </source>
</reference>
<name>A0ABU8XCY6_9BURK</name>
<proteinExistence type="predicted"/>
<dbReference type="RefSeq" id="WP_340336968.1">
    <property type="nucleotide sequence ID" value="NZ_JBBKZS010000008.1"/>
</dbReference>
<sequence length="257" mass="26265">MTALSPGLRTLARPVSFLGDVLVSGSTALGGRWQFRLKDFVRVLADCSGRAVPIVLVVNSLVGAILAFVGAVQLAKFGAGIFVADLVGIAVVREMAAIITAVVIAGRTGAAFAAELATMQANEEIDALEVLGLSAIDFLVLPRVAALLLMMPLLYVFACVAGLAGGMTVSTIMLDVSATAYLLRTNDALAAPHLLLGVTKAVVFGVLIGMVSCFHGLRASRDAEGVGIATTAAVVSSIVGIIVLDAVFALCANALEV</sequence>
<evidence type="ECO:0000313" key="3">
    <source>
        <dbReference type="Proteomes" id="UP001367030"/>
    </source>
</evidence>
<feature type="transmembrane region" description="Helical" evidence="1">
    <location>
        <begin position="81"/>
        <end position="105"/>
    </location>
</feature>
<dbReference type="PANTHER" id="PTHR30188">
    <property type="entry name" value="ABC TRANSPORTER PERMEASE PROTEIN-RELATED"/>
    <property type="match status" value="1"/>
</dbReference>
<dbReference type="PANTHER" id="PTHR30188:SF3">
    <property type="entry name" value="ABC TRANSPORTER PERMEASE"/>
    <property type="match status" value="1"/>
</dbReference>
<organism evidence="2 3">
    <name type="scientific">Variovorax robiniae</name>
    <dbReference type="NCBI Taxonomy" id="1836199"/>
    <lineage>
        <taxon>Bacteria</taxon>
        <taxon>Pseudomonadati</taxon>
        <taxon>Pseudomonadota</taxon>
        <taxon>Betaproteobacteria</taxon>
        <taxon>Burkholderiales</taxon>
        <taxon>Comamonadaceae</taxon>
        <taxon>Variovorax</taxon>
    </lineage>
</organism>
<dbReference type="EMBL" id="JBBKZS010000008">
    <property type="protein sequence ID" value="MEJ8856898.1"/>
    <property type="molecule type" value="Genomic_DNA"/>
</dbReference>
<evidence type="ECO:0000256" key="1">
    <source>
        <dbReference type="SAM" id="Phobius"/>
    </source>
</evidence>
<evidence type="ECO:0000313" key="2">
    <source>
        <dbReference type="EMBL" id="MEJ8856898.1"/>
    </source>
</evidence>
<protein>
    <submittedName>
        <fullName evidence="2">ABC transporter permease</fullName>
    </submittedName>
</protein>
<feature type="transmembrane region" description="Helical" evidence="1">
    <location>
        <begin position="51"/>
        <end position="75"/>
    </location>
</feature>
<feature type="transmembrane region" description="Helical" evidence="1">
    <location>
        <begin position="194"/>
        <end position="214"/>
    </location>
</feature>
<feature type="transmembrane region" description="Helical" evidence="1">
    <location>
        <begin position="153"/>
        <end position="174"/>
    </location>
</feature>
<gene>
    <name evidence="2" type="ORF">WKW79_20150</name>
</gene>
<keyword evidence="1" id="KW-0812">Transmembrane</keyword>
<accession>A0ABU8XCY6</accession>